<dbReference type="AlphaFoldDB" id="A0A0K9Q465"/>
<protein>
    <recommendedName>
        <fullName evidence="4">HTH La-type RNA-binding domain-containing protein</fullName>
    </recommendedName>
</protein>
<evidence type="ECO:0000256" key="1">
    <source>
        <dbReference type="ARBA" id="ARBA00022884"/>
    </source>
</evidence>
<evidence type="ECO:0000259" key="4">
    <source>
        <dbReference type="PROSITE" id="PS50961"/>
    </source>
</evidence>
<comment type="caution">
    <text evidence="5">The sequence shown here is derived from an EMBL/GenBank/DDBJ whole genome shotgun (WGS) entry which is preliminary data.</text>
</comment>
<feature type="compositionally biased region" description="Pro residues" evidence="3">
    <location>
        <begin position="53"/>
        <end position="64"/>
    </location>
</feature>
<dbReference type="SUPFAM" id="SSF46785">
    <property type="entry name" value="Winged helix' DNA-binding domain"/>
    <property type="match status" value="1"/>
</dbReference>
<feature type="compositionally biased region" description="Low complexity" evidence="3">
    <location>
        <begin position="161"/>
        <end position="171"/>
    </location>
</feature>
<accession>A0A0K9Q465</accession>
<feature type="region of interest" description="Disordered" evidence="3">
    <location>
        <begin position="1"/>
        <end position="68"/>
    </location>
</feature>
<feature type="compositionally biased region" description="Polar residues" evidence="3">
    <location>
        <begin position="115"/>
        <end position="124"/>
    </location>
</feature>
<gene>
    <name evidence="5" type="ORF">ZOSMA_117G00630</name>
</gene>
<dbReference type="FunFam" id="1.10.10.10:FF:000131">
    <property type="entry name" value="la-related protein 1B isoform X2"/>
    <property type="match status" value="1"/>
</dbReference>
<feature type="region of interest" description="Disordered" evidence="3">
    <location>
        <begin position="114"/>
        <end position="292"/>
    </location>
</feature>
<sequence length="477" mass="51216">MATAAATSSSSSASNSRVRRKSRPHSRPNRAESELVDGSAPQPLPAVESSSSSPPPPPPSPPQPVIESVDRQEVVEADAAAVKEKKSAWNKPSSNGVIEVVSPVMGAATWPALSAGSTTKTSSNDPPPQAITITTTPDGSVSTPGPVVINPPPSKPTVTIPNSNSSANHAPSRQKSMKKGGNSGSGSFNNSGSLSNGRSAQSSPSAVSEGHKMAHDKQMSPFKSQREPPNRNNGNWDHGPSRYNNGFSSPNGGNDHPRNYGYHRSNSWNGPRTYPNRDGQMQQPHHQQRLSPRPFPIPVSGAGQMPFIGPSPGVRPFGAPMGFPDMSAPLVYIPAPFVTPTPFFFQTPDTLPNVILKQIEYYFSFENLCKDVYLRQNMDNEGWVPVSIIAGFNRVKRLTHDIGFILNTLHTSSVVEVQGEKIRKRNDWKNWLLPSSSINIQSVSAATPDLSSHLQSLGLEEAGNQNRLSVAGPERGR</sequence>
<reference evidence="6" key="1">
    <citation type="journal article" date="2016" name="Nature">
        <title>The genome of the seagrass Zostera marina reveals angiosperm adaptation to the sea.</title>
        <authorList>
            <person name="Olsen J.L."/>
            <person name="Rouze P."/>
            <person name="Verhelst B."/>
            <person name="Lin Y.-C."/>
            <person name="Bayer T."/>
            <person name="Collen J."/>
            <person name="Dattolo E."/>
            <person name="De Paoli E."/>
            <person name="Dittami S."/>
            <person name="Maumus F."/>
            <person name="Michel G."/>
            <person name="Kersting A."/>
            <person name="Lauritano C."/>
            <person name="Lohaus R."/>
            <person name="Toepel M."/>
            <person name="Tonon T."/>
            <person name="Vanneste K."/>
            <person name="Amirebrahimi M."/>
            <person name="Brakel J."/>
            <person name="Bostroem C."/>
            <person name="Chovatia M."/>
            <person name="Grimwood J."/>
            <person name="Jenkins J.W."/>
            <person name="Jueterbock A."/>
            <person name="Mraz A."/>
            <person name="Stam W.T."/>
            <person name="Tice H."/>
            <person name="Bornberg-Bauer E."/>
            <person name="Green P.J."/>
            <person name="Pearson G.A."/>
            <person name="Procaccini G."/>
            <person name="Duarte C.M."/>
            <person name="Schmutz J."/>
            <person name="Reusch T.B.H."/>
            <person name="Van de Peer Y."/>
        </authorList>
    </citation>
    <scope>NUCLEOTIDE SEQUENCE [LARGE SCALE GENOMIC DNA]</scope>
    <source>
        <strain evidence="6">cv. Finnish</strain>
    </source>
</reference>
<dbReference type="STRING" id="29655.A0A0K9Q465"/>
<evidence type="ECO:0000313" key="5">
    <source>
        <dbReference type="EMBL" id="KMZ75245.1"/>
    </source>
</evidence>
<name>A0A0K9Q465_ZOSMR</name>
<evidence type="ECO:0000256" key="2">
    <source>
        <dbReference type="PROSITE-ProRule" id="PRU00332"/>
    </source>
</evidence>
<evidence type="ECO:0000256" key="3">
    <source>
        <dbReference type="SAM" id="MobiDB-lite"/>
    </source>
</evidence>
<dbReference type="Pfam" id="PF05383">
    <property type="entry name" value="La"/>
    <property type="match status" value="1"/>
</dbReference>
<dbReference type="GO" id="GO:0003723">
    <property type="term" value="F:RNA binding"/>
    <property type="evidence" value="ECO:0000318"/>
    <property type="project" value="GO_Central"/>
</dbReference>
<dbReference type="PANTHER" id="PTHR22792:SF132">
    <property type="entry name" value="LA-RELATED PROTEIN 1"/>
    <property type="match status" value="1"/>
</dbReference>
<organism evidence="5 6">
    <name type="scientific">Zostera marina</name>
    <name type="common">Eelgrass</name>
    <dbReference type="NCBI Taxonomy" id="29655"/>
    <lineage>
        <taxon>Eukaryota</taxon>
        <taxon>Viridiplantae</taxon>
        <taxon>Streptophyta</taxon>
        <taxon>Embryophyta</taxon>
        <taxon>Tracheophyta</taxon>
        <taxon>Spermatophyta</taxon>
        <taxon>Magnoliopsida</taxon>
        <taxon>Liliopsida</taxon>
        <taxon>Zosteraceae</taxon>
        <taxon>Zostera</taxon>
    </lineage>
</organism>
<dbReference type="PANTHER" id="PTHR22792">
    <property type="entry name" value="LUPUS LA PROTEIN-RELATED"/>
    <property type="match status" value="1"/>
</dbReference>
<dbReference type="InterPro" id="IPR006630">
    <property type="entry name" value="La_HTH"/>
</dbReference>
<feature type="compositionally biased region" description="Low complexity" evidence="3">
    <location>
        <begin position="1"/>
        <end position="14"/>
    </location>
</feature>
<feature type="domain" description="HTH La-type RNA-binding" evidence="4">
    <location>
        <begin position="345"/>
        <end position="434"/>
    </location>
</feature>
<dbReference type="SMART" id="SM00715">
    <property type="entry name" value="LA"/>
    <property type="match status" value="1"/>
</dbReference>
<feature type="compositionally biased region" description="Basic and acidic residues" evidence="3">
    <location>
        <begin position="209"/>
        <end position="229"/>
    </location>
</feature>
<dbReference type="Proteomes" id="UP000036987">
    <property type="component" value="Unassembled WGS sequence"/>
</dbReference>
<feature type="compositionally biased region" description="Low complexity" evidence="3">
    <location>
        <begin position="185"/>
        <end position="197"/>
    </location>
</feature>
<dbReference type="InterPro" id="IPR036388">
    <property type="entry name" value="WH-like_DNA-bd_sf"/>
</dbReference>
<evidence type="ECO:0000313" key="6">
    <source>
        <dbReference type="Proteomes" id="UP000036987"/>
    </source>
</evidence>
<dbReference type="GO" id="GO:0005737">
    <property type="term" value="C:cytoplasm"/>
    <property type="evidence" value="ECO:0007669"/>
    <property type="project" value="UniProtKB-ARBA"/>
</dbReference>
<dbReference type="Gene3D" id="1.10.10.10">
    <property type="entry name" value="Winged helix-like DNA-binding domain superfamily/Winged helix DNA-binding domain"/>
    <property type="match status" value="1"/>
</dbReference>
<dbReference type="InterPro" id="IPR045180">
    <property type="entry name" value="La_dom_prot"/>
</dbReference>
<keyword evidence="1 2" id="KW-0694">RNA-binding</keyword>
<dbReference type="PROSITE" id="PS50961">
    <property type="entry name" value="HTH_LA"/>
    <property type="match status" value="1"/>
</dbReference>
<proteinExistence type="predicted"/>
<keyword evidence="6" id="KW-1185">Reference proteome</keyword>
<dbReference type="CDD" id="cd07323">
    <property type="entry name" value="LAM"/>
    <property type="match status" value="1"/>
</dbReference>
<dbReference type="OrthoDB" id="340227at2759"/>
<dbReference type="EMBL" id="LFYR01000192">
    <property type="protein sequence ID" value="KMZ75245.1"/>
    <property type="molecule type" value="Genomic_DNA"/>
</dbReference>
<dbReference type="InterPro" id="IPR036390">
    <property type="entry name" value="WH_DNA-bd_sf"/>
</dbReference>
<feature type="compositionally biased region" description="Polar residues" evidence="3">
    <location>
        <begin position="242"/>
        <end position="252"/>
    </location>
</feature>
<dbReference type="OMA" id="GSHHLNY"/>
<feature type="compositionally biased region" description="Basic residues" evidence="3">
    <location>
        <begin position="17"/>
        <end position="28"/>
    </location>
</feature>